<keyword evidence="2" id="KW-1185">Reference proteome</keyword>
<evidence type="ECO:0000313" key="2">
    <source>
        <dbReference type="Proteomes" id="UP000828251"/>
    </source>
</evidence>
<dbReference type="Proteomes" id="UP000828251">
    <property type="component" value="Unassembled WGS sequence"/>
</dbReference>
<dbReference type="EMBL" id="JAIQCV010000012">
    <property type="protein sequence ID" value="KAH1038723.1"/>
    <property type="molecule type" value="Genomic_DNA"/>
</dbReference>
<evidence type="ECO:0000313" key="1">
    <source>
        <dbReference type="EMBL" id="KAH1038723.1"/>
    </source>
</evidence>
<protein>
    <submittedName>
        <fullName evidence="1">Uncharacterized protein</fullName>
    </submittedName>
</protein>
<gene>
    <name evidence="1" type="ORF">J1N35_040466</name>
</gene>
<dbReference type="AlphaFoldDB" id="A0A9D3UE89"/>
<organism evidence="1 2">
    <name type="scientific">Gossypium stocksii</name>
    <dbReference type="NCBI Taxonomy" id="47602"/>
    <lineage>
        <taxon>Eukaryota</taxon>
        <taxon>Viridiplantae</taxon>
        <taxon>Streptophyta</taxon>
        <taxon>Embryophyta</taxon>
        <taxon>Tracheophyta</taxon>
        <taxon>Spermatophyta</taxon>
        <taxon>Magnoliopsida</taxon>
        <taxon>eudicotyledons</taxon>
        <taxon>Gunneridae</taxon>
        <taxon>Pentapetalae</taxon>
        <taxon>rosids</taxon>
        <taxon>malvids</taxon>
        <taxon>Malvales</taxon>
        <taxon>Malvaceae</taxon>
        <taxon>Malvoideae</taxon>
        <taxon>Gossypium</taxon>
    </lineage>
</organism>
<accession>A0A9D3UE89</accession>
<reference evidence="1 2" key="1">
    <citation type="journal article" date="2021" name="Plant Biotechnol. J.">
        <title>Multi-omics assisted identification of the key and species-specific regulatory components of drought-tolerant mechanisms in Gossypium stocksii.</title>
        <authorList>
            <person name="Yu D."/>
            <person name="Ke L."/>
            <person name="Zhang D."/>
            <person name="Wu Y."/>
            <person name="Sun Y."/>
            <person name="Mei J."/>
            <person name="Sun J."/>
            <person name="Sun Y."/>
        </authorList>
    </citation>
    <scope>NUCLEOTIDE SEQUENCE [LARGE SCALE GENOMIC DNA]</scope>
    <source>
        <strain evidence="2">cv. E1</strain>
        <tissue evidence="1">Leaf</tissue>
    </source>
</reference>
<comment type="caution">
    <text evidence="1">The sequence shown here is derived from an EMBL/GenBank/DDBJ whole genome shotgun (WGS) entry which is preliminary data.</text>
</comment>
<proteinExistence type="predicted"/>
<sequence>MEPWLAEAMCIKEALTWLKSLGLDNIEMEPDHFQFQHLSFRWTHHIAWVALSSAVRSYFSSCPLSIFHVLIVNISALSTSKVEGC</sequence>
<name>A0A9D3UE89_9ROSI</name>